<evidence type="ECO:0000313" key="1">
    <source>
        <dbReference type="EMBL" id="MDH8676732.1"/>
    </source>
</evidence>
<evidence type="ECO:0008006" key="3">
    <source>
        <dbReference type="Google" id="ProtNLM"/>
    </source>
</evidence>
<dbReference type="Proteomes" id="UP001158045">
    <property type="component" value="Unassembled WGS sequence"/>
</dbReference>
<comment type="caution">
    <text evidence="1">The sequence shown here is derived from an EMBL/GenBank/DDBJ whole genome shotgun (WGS) entry which is preliminary data.</text>
</comment>
<protein>
    <recommendedName>
        <fullName evidence="3">Restriction endonuclease</fullName>
    </recommendedName>
</protein>
<sequence length="367" mass="42508">MSRITAEIKGILDTRIKSALELIKRNENREAFSILSKEICNIAYVEHNKSIDCECTSALYNYELIFKLICQNKLWDSIEFFMHFIAVDLYIKSLGHKEIELEFREDISKFNVLLIGLIKLIATSNTAAVKTYKIQGYEFSEQLEIPNVYKILYEFYIVRIGLAEKNINASDELLENIKYILSFRTIDDIEQDCEGLVTEANLYEAIVEFNRLRIIDVFKQYRNQMLGSSKANALKNVNGRVEDFIHNFVYPYFVREFNSSYVFSELAVTNFRYDLFVSNLDEQLSLVIELKAFRDNNASVDEPIDQVLGYIKNGKTEILKMPIGTAVVLVFNASGKELSSSKYSLEQEDDLLFVKEDDRVIICEIKM</sequence>
<dbReference type="EMBL" id="JARYZI010000001">
    <property type="protein sequence ID" value="MDH8676732.1"/>
    <property type="molecule type" value="Genomic_DNA"/>
</dbReference>
<accession>A0ABT6N8I3</accession>
<organism evidence="1 2">
    <name type="scientific">Fusibacter bizertensis</name>
    <dbReference type="NCBI Taxonomy" id="1488331"/>
    <lineage>
        <taxon>Bacteria</taxon>
        <taxon>Bacillati</taxon>
        <taxon>Bacillota</taxon>
        <taxon>Clostridia</taxon>
        <taxon>Eubacteriales</taxon>
        <taxon>Eubacteriales Family XII. Incertae Sedis</taxon>
        <taxon>Fusibacter</taxon>
    </lineage>
</organism>
<reference evidence="1 2" key="1">
    <citation type="submission" date="2023-04" db="EMBL/GenBank/DDBJ databases">
        <title>Fusibacter bizertensis strain WBS, isolated from littoral bottom sediments of the Arctic seas - biochemical and genomic analysis.</title>
        <authorList>
            <person name="Brioukhanov A.L."/>
        </authorList>
    </citation>
    <scope>NUCLEOTIDE SEQUENCE [LARGE SCALE GENOMIC DNA]</scope>
    <source>
        <strain evidence="1 2">WBS</strain>
    </source>
</reference>
<gene>
    <name evidence="1" type="ORF">QE109_01165</name>
</gene>
<name>A0ABT6N8I3_9FIRM</name>
<keyword evidence="2" id="KW-1185">Reference proteome</keyword>
<evidence type="ECO:0000313" key="2">
    <source>
        <dbReference type="Proteomes" id="UP001158045"/>
    </source>
</evidence>
<proteinExistence type="predicted"/>
<dbReference type="RefSeq" id="WP_281092530.1">
    <property type="nucleotide sequence ID" value="NZ_JARYZI010000001.1"/>
</dbReference>